<dbReference type="HOGENOM" id="CLU_026801_0_0_1"/>
<evidence type="ECO:0000313" key="4">
    <source>
        <dbReference type="Proteomes" id="UP000009131"/>
    </source>
</evidence>
<feature type="region of interest" description="Disordered" evidence="1">
    <location>
        <begin position="175"/>
        <end position="323"/>
    </location>
</feature>
<reference evidence="3 4" key="1">
    <citation type="journal article" date="2011" name="J. Gen. Appl. Microbiol.">
        <title>Draft genome sequencing of the enigmatic basidiomycete Mixia osmundae.</title>
        <authorList>
            <person name="Nishida H."/>
            <person name="Nagatsuka Y."/>
            <person name="Sugiyama J."/>
        </authorList>
    </citation>
    <scope>NUCLEOTIDE SEQUENCE [LARGE SCALE GENOMIC DNA]</scope>
    <source>
        <strain evidence="4">CBS 9802 / IAM 14324 / JCM 22182 / KY 12970</strain>
    </source>
</reference>
<organism evidence="3 4">
    <name type="scientific">Mixia osmundae (strain CBS 9802 / IAM 14324 / JCM 22182 / KY 12970)</name>
    <dbReference type="NCBI Taxonomy" id="764103"/>
    <lineage>
        <taxon>Eukaryota</taxon>
        <taxon>Fungi</taxon>
        <taxon>Dikarya</taxon>
        <taxon>Basidiomycota</taxon>
        <taxon>Pucciniomycotina</taxon>
        <taxon>Mixiomycetes</taxon>
        <taxon>Mixiales</taxon>
        <taxon>Mixiaceae</taxon>
        <taxon>Mixia</taxon>
    </lineage>
</organism>
<dbReference type="GO" id="GO:0046394">
    <property type="term" value="P:carboxylic acid biosynthetic process"/>
    <property type="evidence" value="ECO:0007669"/>
    <property type="project" value="UniProtKB-ARBA"/>
</dbReference>
<comment type="caution">
    <text evidence="3">The sequence shown here is derived from an EMBL/GenBank/DDBJ whole genome shotgun (WGS) entry which is preliminary data.</text>
</comment>
<keyword evidence="4" id="KW-1185">Reference proteome</keyword>
<dbReference type="InterPro" id="IPR027795">
    <property type="entry name" value="CASTOR_ACT_dom"/>
</dbReference>
<dbReference type="Proteomes" id="UP000009131">
    <property type="component" value="Unassembled WGS sequence"/>
</dbReference>
<dbReference type="EMBL" id="BABT02000076">
    <property type="protein sequence ID" value="GAA96109.1"/>
    <property type="molecule type" value="Genomic_DNA"/>
</dbReference>
<dbReference type="Gene3D" id="3.30.2130.10">
    <property type="entry name" value="VC0802-like"/>
    <property type="match status" value="2"/>
</dbReference>
<feature type="compositionally biased region" description="Polar residues" evidence="1">
    <location>
        <begin position="216"/>
        <end position="227"/>
    </location>
</feature>
<dbReference type="GO" id="GO:0006520">
    <property type="term" value="P:amino acid metabolic process"/>
    <property type="evidence" value="ECO:0007669"/>
    <property type="project" value="UniProtKB-ARBA"/>
</dbReference>
<name>G7DZU9_MIXOS</name>
<dbReference type="PANTHER" id="PTHR31131">
    <property type="entry name" value="CHROMOSOME 1, WHOLE GENOME SHOTGUN SEQUENCE"/>
    <property type="match status" value="1"/>
</dbReference>
<feature type="compositionally biased region" description="Low complexity" evidence="1">
    <location>
        <begin position="202"/>
        <end position="215"/>
    </location>
</feature>
<evidence type="ECO:0000259" key="2">
    <source>
        <dbReference type="Pfam" id="PF13840"/>
    </source>
</evidence>
<feature type="compositionally biased region" description="Polar residues" evidence="1">
    <location>
        <begin position="175"/>
        <end position="184"/>
    </location>
</feature>
<dbReference type="InParanoid" id="G7DZU9"/>
<dbReference type="SUPFAM" id="SSF55021">
    <property type="entry name" value="ACT-like"/>
    <property type="match status" value="2"/>
</dbReference>
<evidence type="ECO:0000313" key="3">
    <source>
        <dbReference type="EMBL" id="GAA96109.1"/>
    </source>
</evidence>
<feature type="domain" description="CASTOR ACT" evidence="2">
    <location>
        <begin position="99"/>
        <end position="159"/>
    </location>
</feature>
<dbReference type="STRING" id="764103.G7DZU9"/>
<protein>
    <recommendedName>
        <fullName evidence="2">CASTOR ACT domain-containing protein</fullName>
    </recommendedName>
</protein>
<dbReference type="InterPro" id="IPR051719">
    <property type="entry name" value="CASTOR_mTORC1"/>
</dbReference>
<sequence length="664" mass="72046">MASALISISILPATLKLVKIPRAQVNERMYEINRSLSFRDYDRVVSAGSASPKDPFYSLTMNEVELSIFADTSIVDKVFARWLEHDTSERDSIEVGLETWVAMQVEQHGDEWEQAGARVKEISAPLAAQGISILFLSTYISDFILIKEHRLGFACSILESSGFRFQASPDDFSASMSASMTVSPSRERPVGTSAKFLDESSRTVSTQSGSSVTRSMTGSLILNSSQNSPLLSRSRGKSSSADLSLSPNSSRQNSAGQSPEDFQTSLSKDSKATEALDSTLSGPRSFPDSDDVFTEAMRAKESAHGRNLRSASTTSAVSSSTSAMGDKISILPDELVCIGLNAQDETAWSHKVISALFYCDVILPSRRLEGLINGIELDIAPEIDYESVAASLDERERDFEGVSIPSTHSSPVQEVAPSTLRQTDITFDSLRRNAGRSRDASVESAIGATEMLRLASNSTIVTRNALLPTAESPYPTPFISLTQTLEGTSLTGDIRLLRLIFSPAEETNMVHTLGDGGLHGHWRGEEGELETNELPARGRPRIRKSSSGEPFVGGQMEDAGSSVFSPDEDEEELDMSLPELPHTSSRRPSQRSLDGGRRLYKCLQLDLSSFGLEKAGIANHFSDLLTSQGINLLYSSTFSTANILVAKADIHKASRCLTHATTSQ</sequence>
<feature type="compositionally biased region" description="Low complexity" evidence="1">
    <location>
        <begin position="228"/>
        <end position="251"/>
    </location>
</feature>
<feature type="region of interest" description="Disordered" evidence="1">
    <location>
        <begin position="528"/>
        <end position="593"/>
    </location>
</feature>
<evidence type="ECO:0000256" key="1">
    <source>
        <dbReference type="SAM" id="MobiDB-lite"/>
    </source>
</evidence>
<accession>G7DZU9</accession>
<proteinExistence type="predicted"/>
<dbReference type="PANTHER" id="PTHR31131:SF6">
    <property type="entry name" value="CASTOR ACT DOMAIN-CONTAINING PROTEIN"/>
    <property type="match status" value="1"/>
</dbReference>
<feature type="compositionally biased region" description="Low complexity" evidence="1">
    <location>
        <begin position="310"/>
        <end position="323"/>
    </location>
</feature>
<gene>
    <name evidence="3" type="primary">Mo02770</name>
    <name evidence="3" type="ORF">E5Q_02770</name>
</gene>
<dbReference type="AlphaFoldDB" id="G7DZU9"/>
<feature type="domain" description="CASTOR ACT" evidence="2">
    <location>
        <begin position="599"/>
        <end position="658"/>
    </location>
</feature>
<dbReference type="eggNOG" id="ENOG502QV83">
    <property type="taxonomic scope" value="Eukaryota"/>
</dbReference>
<feature type="compositionally biased region" description="Polar residues" evidence="1">
    <location>
        <begin position="252"/>
        <end position="267"/>
    </location>
</feature>
<reference evidence="3 4" key="2">
    <citation type="journal article" date="2012" name="Open Biol.">
        <title>Characteristics of nucleosomes and linker DNA regions on the genome of the basidiomycete Mixia osmundae revealed by mono- and dinucleosome mapping.</title>
        <authorList>
            <person name="Nishida H."/>
            <person name="Kondo S."/>
            <person name="Matsumoto T."/>
            <person name="Suzuki Y."/>
            <person name="Yoshikawa H."/>
            <person name="Taylor T.D."/>
            <person name="Sugiyama J."/>
        </authorList>
    </citation>
    <scope>NUCLEOTIDE SEQUENCE [LARGE SCALE GENOMIC DNA]</scope>
    <source>
        <strain evidence="4">CBS 9802 / IAM 14324 / JCM 22182 / KY 12970</strain>
    </source>
</reference>
<dbReference type="OrthoDB" id="58529at2759"/>
<dbReference type="InterPro" id="IPR045865">
    <property type="entry name" value="ACT-like_dom_sf"/>
</dbReference>
<dbReference type="Pfam" id="PF13840">
    <property type="entry name" value="ACT_7"/>
    <property type="match status" value="2"/>
</dbReference>